<dbReference type="SMART" id="SM00906">
    <property type="entry name" value="Fungal_trans"/>
    <property type="match status" value="1"/>
</dbReference>
<reference evidence="5" key="1">
    <citation type="submission" date="2023-03" db="EMBL/GenBank/DDBJ databases">
        <title>Massive genome expansion in bonnet fungi (Mycena s.s.) driven by repeated elements and novel gene families across ecological guilds.</title>
        <authorList>
            <consortium name="Lawrence Berkeley National Laboratory"/>
            <person name="Harder C.B."/>
            <person name="Miyauchi S."/>
            <person name="Viragh M."/>
            <person name="Kuo A."/>
            <person name="Thoen E."/>
            <person name="Andreopoulos B."/>
            <person name="Lu D."/>
            <person name="Skrede I."/>
            <person name="Drula E."/>
            <person name="Henrissat B."/>
            <person name="Morin E."/>
            <person name="Kohler A."/>
            <person name="Barry K."/>
            <person name="LaButti K."/>
            <person name="Morin E."/>
            <person name="Salamov A."/>
            <person name="Lipzen A."/>
            <person name="Mereny Z."/>
            <person name="Hegedus B."/>
            <person name="Baldrian P."/>
            <person name="Stursova M."/>
            <person name="Weitz H."/>
            <person name="Taylor A."/>
            <person name="Grigoriev I.V."/>
            <person name="Nagy L.G."/>
            <person name="Martin F."/>
            <person name="Kauserud H."/>
        </authorList>
    </citation>
    <scope>NUCLEOTIDE SEQUENCE</scope>
    <source>
        <strain evidence="5">CBHHK067</strain>
    </source>
</reference>
<dbReference type="Pfam" id="PF04082">
    <property type="entry name" value="Fungal_trans"/>
    <property type="match status" value="1"/>
</dbReference>
<dbReference type="CDD" id="cd12148">
    <property type="entry name" value="fungal_TF_MHR"/>
    <property type="match status" value="1"/>
</dbReference>
<keyword evidence="2" id="KW-0539">Nucleus</keyword>
<sequence>MSSNEEDYGNDFHRGKKRRIQRACDVCRRRKSRCDGSGMPGDKCSTCIDANLECTYQEGAVKRAPAKKAPSSYVETLETRLEHSEALVRQLRAELASAVFAKSAPTRPNAQRTNGATHADSASGVNGNANGEEGLLDSSKASLHIMRVALHSIMAPPPPPHADDLVHLEIARRFEKLSVEIGTTPDRRFLGKSSGATLIKAAIDLKEDVRRVERRAGSDYPTPEADELDGGDGEDSGENDDDGGPAPWRSRRLQYWQFKPWENRTPGTQAYSFPEHGLMAHLIDLYFAHVNMYIALLHRPTFERSVNEGLHLRDDGFASTLLLVCAIGSRWSDDPRVIAPAGATGRLACGWTWFDQVPLVGKHLFGEATLYDLQYYCLAVQFLEGSSAPQACWTLIGVGLRLAQDVGAHRRTSRVEKPSVENELWKRVFWVLVYMDRAVSSGMGRTCAINHDDFDLDPPIECDDEYWEHPTRPFQQPPGVPSRVAFFNALLRLNHILSFSLKILYSLTKVRVLFAVDDAWEENAVAELDSALNLWRDQVPEHLRWDPLRKDPVFFDQSVALQCHYSHLQILIHRPFIPMLRKSAPTALPSLAICTSAARTCANTVDVQRRRKGKVPVVFCLHAVFTSGIVLLLNVWSGKRTGLVPDPSREIANVHKCMEVVRLCEDRWQSAGLFWDILYELASVGQLPLPNPDTPPSAAHDDLVPVPPKLPATAPPLDRGMRIPPCHVEPMPPDVTERIHLGARGLRQTFDRPISDPQFRAPYAQPQQALFQGSFAGVVGATAGGGALGVAPMEPSAFAPAPPPDTWFPSEDPYAAGLEDPAQASRELEDMMCLIDSDTIAMWTNAPMGIEVNDWGNYFNNFSEITQGQMYGPQG</sequence>
<dbReference type="PROSITE" id="PS00463">
    <property type="entry name" value="ZN2_CY6_FUNGAL_1"/>
    <property type="match status" value="1"/>
</dbReference>
<dbReference type="PANTHER" id="PTHR46910">
    <property type="entry name" value="TRANSCRIPTION FACTOR PDR1"/>
    <property type="match status" value="1"/>
</dbReference>
<dbReference type="InterPro" id="IPR007219">
    <property type="entry name" value="XnlR_reg_dom"/>
</dbReference>
<dbReference type="CDD" id="cd00067">
    <property type="entry name" value="GAL4"/>
    <property type="match status" value="1"/>
</dbReference>
<dbReference type="Pfam" id="PF00172">
    <property type="entry name" value="Zn_clus"/>
    <property type="match status" value="1"/>
</dbReference>
<dbReference type="PANTHER" id="PTHR46910:SF38">
    <property type="entry name" value="ZN(2)-C6 FUNGAL-TYPE DOMAIN-CONTAINING PROTEIN"/>
    <property type="match status" value="1"/>
</dbReference>
<feature type="compositionally biased region" description="Acidic residues" evidence="3">
    <location>
        <begin position="224"/>
        <end position="243"/>
    </location>
</feature>
<keyword evidence="6" id="KW-1185">Reference proteome</keyword>
<name>A0AAD7CUA8_MYCRO</name>
<comment type="caution">
    <text evidence="5">The sequence shown here is derived from an EMBL/GenBank/DDBJ whole genome shotgun (WGS) entry which is preliminary data.</text>
</comment>
<feature type="region of interest" description="Disordered" evidence="3">
    <location>
        <begin position="214"/>
        <end position="248"/>
    </location>
</feature>
<dbReference type="InterPro" id="IPR036864">
    <property type="entry name" value="Zn2-C6_fun-type_DNA-bd_sf"/>
</dbReference>
<dbReference type="InterPro" id="IPR001138">
    <property type="entry name" value="Zn2Cys6_DnaBD"/>
</dbReference>
<gene>
    <name evidence="5" type="ORF">B0H17DRAFT_1092369</name>
</gene>
<dbReference type="EMBL" id="JARKIE010000228">
    <property type="protein sequence ID" value="KAJ7664066.1"/>
    <property type="molecule type" value="Genomic_DNA"/>
</dbReference>
<dbReference type="Gene3D" id="4.10.240.10">
    <property type="entry name" value="Zn(2)-C6 fungal-type DNA-binding domain"/>
    <property type="match status" value="1"/>
</dbReference>
<feature type="compositionally biased region" description="Polar residues" evidence="3">
    <location>
        <begin position="106"/>
        <end position="116"/>
    </location>
</feature>
<evidence type="ECO:0000256" key="2">
    <source>
        <dbReference type="ARBA" id="ARBA00023242"/>
    </source>
</evidence>
<dbReference type="GO" id="GO:0003677">
    <property type="term" value="F:DNA binding"/>
    <property type="evidence" value="ECO:0007669"/>
    <property type="project" value="InterPro"/>
</dbReference>
<dbReference type="PROSITE" id="PS50048">
    <property type="entry name" value="ZN2_CY6_FUNGAL_2"/>
    <property type="match status" value="1"/>
</dbReference>
<dbReference type="AlphaFoldDB" id="A0AAD7CUA8"/>
<evidence type="ECO:0000259" key="4">
    <source>
        <dbReference type="PROSITE" id="PS50048"/>
    </source>
</evidence>
<dbReference type="GO" id="GO:0000981">
    <property type="term" value="F:DNA-binding transcription factor activity, RNA polymerase II-specific"/>
    <property type="evidence" value="ECO:0007669"/>
    <property type="project" value="InterPro"/>
</dbReference>
<keyword evidence="1" id="KW-0479">Metal-binding</keyword>
<dbReference type="SUPFAM" id="SSF57701">
    <property type="entry name" value="Zn2/Cys6 DNA-binding domain"/>
    <property type="match status" value="1"/>
</dbReference>
<dbReference type="Proteomes" id="UP001221757">
    <property type="component" value="Unassembled WGS sequence"/>
</dbReference>
<proteinExistence type="predicted"/>
<organism evidence="5 6">
    <name type="scientific">Mycena rosella</name>
    <name type="common">Pink bonnet</name>
    <name type="synonym">Agaricus rosellus</name>
    <dbReference type="NCBI Taxonomy" id="1033263"/>
    <lineage>
        <taxon>Eukaryota</taxon>
        <taxon>Fungi</taxon>
        <taxon>Dikarya</taxon>
        <taxon>Basidiomycota</taxon>
        <taxon>Agaricomycotina</taxon>
        <taxon>Agaricomycetes</taxon>
        <taxon>Agaricomycetidae</taxon>
        <taxon>Agaricales</taxon>
        <taxon>Marasmiineae</taxon>
        <taxon>Mycenaceae</taxon>
        <taxon>Mycena</taxon>
    </lineage>
</organism>
<dbReference type="InterPro" id="IPR050987">
    <property type="entry name" value="AtrR-like"/>
</dbReference>
<evidence type="ECO:0000256" key="1">
    <source>
        <dbReference type="ARBA" id="ARBA00022723"/>
    </source>
</evidence>
<feature type="region of interest" description="Disordered" evidence="3">
    <location>
        <begin position="103"/>
        <end position="134"/>
    </location>
</feature>
<protein>
    <submittedName>
        <fullName evidence="5">Fungal-specific transcription factor domain-containing protein</fullName>
    </submittedName>
</protein>
<accession>A0AAD7CUA8</accession>
<dbReference type="GO" id="GO:0006351">
    <property type="term" value="P:DNA-templated transcription"/>
    <property type="evidence" value="ECO:0007669"/>
    <property type="project" value="InterPro"/>
</dbReference>
<evidence type="ECO:0000313" key="6">
    <source>
        <dbReference type="Proteomes" id="UP001221757"/>
    </source>
</evidence>
<feature type="domain" description="Zn(2)-C6 fungal-type" evidence="4">
    <location>
        <begin position="23"/>
        <end position="56"/>
    </location>
</feature>
<evidence type="ECO:0000256" key="3">
    <source>
        <dbReference type="SAM" id="MobiDB-lite"/>
    </source>
</evidence>
<dbReference type="SMART" id="SM00066">
    <property type="entry name" value="GAL4"/>
    <property type="match status" value="1"/>
</dbReference>
<dbReference type="GO" id="GO:0008270">
    <property type="term" value="F:zinc ion binding"/>
    <property type="evidence" value="ECO:0007669"/>
    <property type="project" value="InterPro"/>
</dbReference>
<evidence type="ECO:0000313" key="5">
    <source>
        <dbReference type="EMBL" id="KAJ7664066.1"/>
    </source>
</evidence>